<keyword evidence="3" id="KW-1185">Reference proteome</keyword>
<dbReference type="AlphaFoldDB" id="A0A5C7AJF4"/>
<organism evidence="2 3">
    <name type="scientific">Gelidibacter salicanalis</name>
    <dbReference type="NCBI Taxonomy" id="291193"/>
    <lineage>
        <taxon>Bacteria</taxon>
        <taxon>Pseudomonadati</taxon>
        <taxon>Bacteroidota</taxon>
        <taxon>Flavobacteriia</taxon>
        <taxon>Flavobacteriales</taxon>
        <taxon>Flavobacteriaceae</taxon>
        <taxon>Gelidibacter</taxon>
    </lineage>
</organism>
<accession>A0A5C7AJF4</accession>
<comment type="caution">
    <text evidence="2">The sequence shown here is derived from an EMBL/GenBank/DDBJ whole genome shotgun (WGS) entry which is preliminary data.</text>
</comment>
<sequence>MQIIFLIMIAKEKYDADNFAAIVVLVLMIMTLLFGYNYLDLHHDDYGYEKLSVAIGVPIGAVLCYVLHTTTDFGSVISAALIGVLASFLPLLKKDSEYFKKLPFAIYCGVFVGMSSLEIAPSMYVVIAGGLAAGLFYMLSKNLFVGMGGKLGTIAFGGVVAVTLINWIS</sequence>
<feature type="transmembrane region" description="Helical" evidence="1">
    <location>
        <begin position="51"/>
        <end position="68"/>
    </location>
</feature>
<dbReference type="OrthoDB" id="6333271at2"/>
<evidence type="ECO:0000256" key="1">
    <source>
        <dbReference type="SAM" id="Phobius"/>
    </source>
</evidence>
<protein>
    <submittedName>
        <fullName evidence="2">Uncharacterized protein</fullName>
    </submittedName>
</protein>
<dbReference type="Proteomes" id="UP000321734">
    <property type="component" value="Unassembled WGS sequence"/>
</dbReference>
<keyword evidence="1" id="KW-1133">Transmembrane helix</keyword>
<feature type="transmembrane region" description="Helical" evidence="1">
    <location>
        <begin position="74"/>
        <end position="92"/>
    </location>
</feature>
<proteinExistence type="predicted"/>
<dbReference type="EMBL" id="VORX01000004">
    <property type="protein sequence ID" value="TXE07959.1"/>
    <property type="molecule type" value="Genomic_DNA"/>
</dbReference>
<feature type="transmembrane region" description="Helical" evidence="1">
    <location>
        <begin position="104"/>
        <end position="137"/>
    </location>
</feature>
<evidence type="ECO:0000313" key="2">
    <source>
        <dbReference type="EMBL" id="TXE07959.1"/>
    </source>
</evidence>
<name>A0A5C7AJF4_9FLAO</name>
<gene>
    <name evidence="2" type="ORF">ES711_10055</name>
</gene>
<keyword evidence="1" id="KW-0812">Transmembrane</keyword>
<reference evidence="2 3" key="1">
    <citation type="submission" date="2019-08" db="EMBL/GenBank/DDBJ databases">
        <title>Genome sequence of Gelidibacter salicanalis IC162T.</title>
        <authorList>
            <person name="Bowman J.P."/>
        </authorList>
    </citation>
    <scope>NUCLEOTIDE SEQUENCE [LARGE SCALE GENOMIC DNA]</scope>
    <source>
        <strain evidence="2 3">IC162</strain>
    </source>
</reference>
<feature type="transmembrane region" description="Helical" evidence="1">
    <location>
        <begin position="143"/>
        <end position="168"/>
    </location>
</feature>
<evidence type="ECO:0000313" key="3">
    <source>
        <dbReference type="Proteomes" id="UP000321734"/>
    </source>
</evidence>
<feature type="transmembrane region" description="Helical" evidence="1">
    <location>
        <begin position="20"/>
        <end position="39"/>
    </location>
</feature>
<keyword evidence="1" id="KW-0472">Membrane</keyword>